<sequence>MSARREGAPPAAAAQTNSAPVVCQFGLLLAQMGEDLRSWNSPEPLWHGTALKRFVRKRVLRGEPEAVVAKAGCNSTWRHGNSACCFECVLRSLLHVTEDVVFLRQHVCRIQGVFLVAQQRGSRKGLLTGRSPAGASQRASQQGANTKEAYKVAIVNKFVHDVRRAQFLTLS</sequence>
<gene>
    <name evidence="1" type="ORF">NDU88_001033</name>
</gene>
<proteinExistence type="predicted"/>
<name>A0AAV7SZ53_PLEWA</name>
<comment type="caution">
    <text evidence="1">The sequence shown here is derived from an EMBL/GenBank/DDBJ whole genome shotgun (WGS) entry which is preliminary data.</text>
</comment>
<accession>A0AAV7SZ53</accession>
<dbReference type="AlphaFoldDB" id="A0AAV7SZ53"/>
<dbReference type="Proteomes" id="UP001066276">
    <property type="component" value="Chromosome 4_1"/>
</dbReference>
<protein>
    <submittedName>
        <fullName evidence="1">Uncharacterized protein</fullName>
    </submittedName>
</protein>
<organism evidence="1 2">
    <name type="scientific">Pleurodeles waltl</name>
    <name type="common">Iberian ribbed newt</name>
    <dbReference type="NCBI Taxonomy" id="8319"/>
    <lineage>
        <taxon>Eukaryota</taxon>
        <taxon>Metazoa</taxon>
        <taxon>Chordata</taxon>
        <taxon>Craniata</taxon>
        <taxon>Vertebrata</taxon>
        <taxon>Euteleostomi</taxon>
        <taxon>Amphibia</taxon>
        <taxon>Batrachia</taxon>
        <taxon>Caudata</taxon>
        <taxon>Salamandroidea</taxon>
        <taxon>Salamandridae</taxon>
        <taxon>Pleurodelinae</taxon>
        <taxon>Pleurodeles</taxon>
    </lineage>
</organism>
<evidence type="ECO:0000313" key="2">
    <source>
        <dbReference type="Proteomes" id="UP001066276"/>
    </source>
</evidence>
<evidence type="ECO:0000313" key="1">
    <source>
        <dbReference type="EMBL" id="KAJ1169127.1"/>
    </source>
</evidence>
<reference evidence="1" key="1">
    <citation type="journal article" date="2022" name="bioRxiv">
        <title>Sequencing and chromosome-scale assembly of the giantPleurodeles waltlgenome.</title>
        <authorList>
            <person name="Brown T."/>
            <person name="Elewa A."/>
            <person name="Iarovenko S."/>
            <person name="Subramanian E."/>
            <person name="Araus A.J."/>
            <person name="Petzold A."/>
            <person name="Susuki M."/>
            <person name="Suzuki K.-i.T."/>
            <person name="Hayashi T."/>
            <person name="Toyoda A."/>
            <person name="Oliveira C."/>
            <person name="Osipova E."/>
            <person name="Leigh N.D."/>
            <person name="Simon A."/>
            <person name="Yun M.H."/>
        </authorList>
    </citation>
    <scope>NUCLEOTIDE SEQUENCE</scope>
    <source>
        <strain evidence="1">20211129_DDA</strain>
        <tissue evidence="1">Liver</tissue>
    </source>
</reference>
<keyword evidence="2" id="KW-1185">Reference proteome</keyword>
<dbReference type="EMBL" id="JANPWB010000007">
    <property type="protein sequence ID" value="KAJ1169127.1"/>
    <property type="molecule type" value="Genomic_DNA"/>
</dbReference>